<dbReference type="SMART" id="SM00355">
    <property type="entry name" value="ZnF_C2H2"/>
    <property type="match status" value="9"/>
</dbReference>
<sequence length="824" mass="91381">MAPPPAPLLVQRPGEIRPGCKKPGAVRFVDVAVYFSPEEWACLRPAQRALYRDVMRETYGHLGALGFPGPKPALISWMEQESEAWSPAAQDPEERENLGGAPREDAPNKKKEGSGAEGSREMPGNELPEELVKHNSDSTTNRALVRAQPALKAAWDQTGSAQTLVPVSSMDAQTSQRRHVCADCGRRFTYPSLLVSHRRMHSGERPFPCPECGMRFKRKFAVEAHQWIHRSCSGGRRGRRPGIRAVPGAPVRGDRDPPVLFRHYPDIFEECGLPSYSDAPRNYFPSLRLRGRVQSVPSRRREAHGASPNPTPTDVPGRPGRAEEGKVAHGGDLRGRNRVLPPLRGVPPARLRPAQKALCRDVMRRYLRPEVYKVENKMVKISKERGGLRESQKAREAPQSEARLGEVTAPSPGLAVPMVPPLAPLPAGEPNGARPKCRKAEPVSFAEVAVYFSPEEWACLRPAQRALYRDVMRETYGHLGALGFRGTKPALISWVEEEAELWSPDAQDPEAGKDLIADTADSRNKEKGQREETEALEKILLMAAQPPALKAVKPPPAVFPYGLEQPSRVPHRGRPPLCAHPPVPRADQRHGCYVCGKSFAWRSTLVEHLYTHTGEKPFRCPDCGKGFSQASSLSKHRAIHRGERPHRCPDCGRAFTQRSALTTHLRVHTGEKPYRCADCSRCFSQSSALYQHQRVHSGETPFPCPDCGRAFAHASDLRRHVRTHTGEKPYPCPDCGRCFRQSSEMAAHRRTHSGERPYPCPQCGRCFGQKSAMAKHQWVHRPGAGGRRGRQSVSGLPVPLVSGQGDLDPPVGFQHYPEIFQECG</sequence>
<evidence type="ECO:0000256" key="8">
    <source>
        <dbReference type="ARBA" id="ARBA00023125"/>
    </source>
</evidence>
<dbReference type="GO" id="GO:0000981">
    <property type="term" value="F:DNA-binding transcription factor activity, RNA polymerase II-specific"/>
    <property type="evidence" value="ECO:0007669"/>
    <property type="project" value="TreeGrafter"/>
</dbReference>
<dbReference type="FunFam" id="3.30.160.60:FF:001119">
    <property type="entry name" value="zinc finger protein 408"/>
    <property type="match status" value="1"/>
</dbReference>
<keyword evidence="4" id="KW-0677">Repeat</keyword>
<evidence type="ECO:0000313" key="15">
    <source>
        <dbReference type="Proteomes" id="UP000248480"/>
    </source>
</evidence>
<dbReference type="AlphaFoldDB" id="A0A2Y9G2K9"/>
<dbReference type="InterPro" id="IPR001909">
    <property type="entry name" value="KRAB"/>
</dbReference>
<feature type="compositionally biased region" description="Basic and acidic residues" evidence="12">
    <location>
        <begin position="320"/>
        <end position="335"/>
    </location>
</feature>
<dbReference type="SMART" id="SM00349">
    <property type="entry name" value="KRAB"/>
    <property type="match status" value="2"/>
</dbReference>
<dbReference type="RefSeq" id="XP_012413948.2">
    <property type="nucleotide sequence ID" value="XM_012558494.2"/>
</dbReference>
<feature type="domain" description="C2H2-type" evidence="13">
    <location>
        <begin position="179"/>
        <end position="206"/>
    </location>
</feature>
<dbReference type="FunFam" id="3.30.160.60:FF:000180">
    <property type="entry name" value="Zinc finger protein 689"/>
    <property type="match status" value="2"/>
</dbReference>
<dbReference type="FunFam" id="3.30.160.60:FF:000710">
    <property type="entry name" value="Zinc finger protein 768"/>
    <property type="match status" value="1"/>
</dbReference>
<dbReference type="Gene3D" id="3.30.160.60">
    <property type="entry name" value="Classic Zinc Finger"/>
    <property type="match status" value="9"/>
</dbReference>
<dbReference type="Proteomes" id="UP000248480">
    <property type="component" value="Unplaced"/>
</dbReference>
<evidence type="ECO:0000256" key="4">
    <source>
        <dbReference type="ARBA" id="ARBA00022737"/>
    </source>
</evidence>
<dbReference type="GO" id="GO:0008270">
    <property type="term" value="F:zinc ion binding"/>
    <property type="evidence" value="ECO:0007669"/>
    <property type="project" value="UniProtKB-KW"/>
</dbReference>
<evidence type="ECO:0000256" key="2">
    <source>
        <dbReference type="ARBA" id="ARBA00006991"/>
    </source>
</evidence>
<evidence type="ECO:0000256" key="1">
    <source>
        <dbReference type="ARBA" id="ARBA00004123"/>
    </source>
</evidence>
<gene>
    <name evidence="16" type="primary">LOC101356157</name>
</gene>
<comment type="subcellular location">
    <subcellularLocation>
        <location evidence="1">Nucleus</location>
    </subcellularLocation>
</comment>
<dbReference type="FunCoup" id="A0A2Y9G2K9">
    <property type="interactions" value="315"/>
</dbReference>
<dbReference type="FunFam" id="3.30.160.60:FF:000185">
    <property type="entry name" value="zinc finger protein 319"/>
    <property type="match status" value="1"/>
</dbReference>
<feature type="domain" description="KRAB" evidence="14">
    <location>
        <begin position="443"/>
        <end position="514"/>
    </location>
</feature>
<dbReference type="FunFam" id="3.30.160.60:FF:000100">
    <property type="entry name" value="Zinc finger 45-like"/>
    <property type="match status" value="1"/>
</dbReference>
<dbReference type="SUPFAM" id="SSF57667">
    <property type="entry name" value="beta-beta-alpha zinc fingers"/>
    <property type="match status" value="5"/>
</dbReference>
<dbReference type="InParanoid" id="A0A2Y9G2K9"/>
<dbReference type="KEGG" id="tmu:101356157"/>
<evidence type="ECO:0000259" key="14">
    <source>
        <dbReference type="PROSITE" id="PS50805"/>
    </source>
</evidence>
<feature type="domain" description="C2H2-type" evidence="13">
    <location>
        <begin position="618"/>
        <end position="645"/>
    </location>
</feature>
<evidence type="ECO:0000256" key="9">
    <source>
        <dbReference type="ARBA" id="ARBA00023163"/>
    </source>
</evidence>
<dbReference type="Gene3D" id="6.10.140.140">
    <property type="match status" value="2"/>
</dbReference>
<feature type="domain" description="C2H2-type" evidence="13">
    <location>
        <begin position="207"/>
        <end position="229"/>
    </location>
</feature>
<keyword evidence="8" id="KW-0238">DNA-binding</keyword>
<dbReference type="PANTHER" id="PTHR14003">
    <property type="entry name" value="TRANSCRIPTIONAL REPRESSOR PROTEIN YY"/>
    <property type="match status" value="1"/>
</dbReference>
<dbReference type="GO" id="GO:0000978">
    <property type="term" value="F:RNA polymerase II cis-regulatory region sequence-specific DNA binding"/>
    <property type="evidence" value="ECO:0007669"/>
    <property type="project" value="TreeGrafter"/>
</dbReference>
<name>A0A2Y9G2K9_TRIMA</name>
<feature type="domain" description="C2H2-type" evidence="13">
    <location>
        <begin position="674"/>
        <end position="701"/>
    </location>
</feature>
<evidence type="ECO:0000256" key="11">
    <source>
        <dbReference type="PROSITE-ProRule" id="PRU00042"/>
    </source>
</evidence>
<dbReference type="FunFam" id="3.30.160.60:FF:000340">
    <property type="entry name" value="zinc finger protein 473 isoform X1"/>
    <property type="match status" value="1"/>
</dbReference>
<dbReference type="PROSITE" id="PS50805">
    <property type="entry name" value="KRAB"/>
    <property type="match status" value="2"/>
</dbReference>
<organism evidence="15 16">
    <name type="scientific">Trichechus manatus latirostris</name>
    <name type="common">Florida manatee</name>
    <dbReference type="NCBI Taxonomy" id="127582"/>
    <lineage>
        <taxon>Eukaryota</taxon>
        <taxon>Metazoa</taxon>
        <taxon>Chordata</taxon>
        <taxon>Craniata</taxon>
        <taxon>Vertebrata</taxon>
        <taxon>Euteleostomi</taxon>
        <taxon>Mammalia</taxon>
        <taxon>Eutheria</taxon>
        <taxon>Afrotheria</taxon>
        <taxon>Sirenia</taxon>
        <taxon>Trichechidae</taxon>
        <taxon>Trichechus</taxon>
    </lineage>
</organism>
<comment type="similarity">
    <text evidence="2">Belongs to the krueppel C2H2-type zinc-finger protein family.</text>
</comment>
<protein>
    <submittedName>
        <fullName evidence="16">Uncharacterized protein LOC101356157</fullName>
    </submittedName>
</protein>
<evidence type="ECO:0000256" key="5">
    <source>
        <dbReference type="ARBA" id="ARBA00022771"/>
    </source>
</evidence>
<feature type="compositionally biased region" description="Basic and acidic residues" evidence="12">
    <location>
        <begin position="102"/>
        <end position="120"/>
    </location>
</feature>
<dbReference type="PANTHER" id="PTHR14003:SF23">
    <property type="entry name" value="ZINC FINGER PROTEIN 143"/>
    <property type="match status" value="1"/>
</dbReference>
<evidence type="ECO:0000256" key="6">
    <source>
        <dbReference type="ARBA" id="ARBA00022833"/>
    </source>
</evidence>
<keyword evidence="6" id="KW-0862">Zinc</keyword>
<keyword evidence="15" id="KW-1185">Reference proteome</keyword>
<evidence type="ECO:0000313" key="16">
    <source>
        <dbReference type="RefSeq" id="XP_012413948.2"/>
    </source>
</evidence>
<dbReference type="GO" id="GO:0031519">
    <property type="term" value="C:PcG protein complex"/>
    <property type="evidence" value="ECO:0007669"/>
    <property type="project" value="TreeGrafter"/>
</dbReference>
<reference evidence="16" key="1">
    <citation type="submission" date="2025-08" db="UniProtKB">
        <authorList>
            <consortium name="RefSeq"/>
        </authorList>
    </citation>
    <scope>IDENTIFICATION</scope>
</reference>
<feature type="domain" description="C2H2-type" evidence="13">
    <location>
        <begin position="646"/>
        <end position="673"/>
    </location>
</feature>
<keyword evidence="3" id="KW-0479">Metal-binding</keyword>
<feature type="region of interest" description="Disordered" evidence="12">
    <location>
        <begin position="294"/>
        <end position="348"/>
    </location>
</feature>
<accession>A0A2Y9G2K9</accession>
<evidence type="ECO:0000259" key="13">
    <source>
        <dbReference type="PROSITE" id="PS50157"/>
    </source>
</evidence>
<evidence type="ECO:0000256" key="10">
    <source>
        <dbReference type="ARBA" id="ARBA00023242"/>
    </source>
</evidence>
<evidence type="ECO:0000256" key="7">
    <source>
        <dbReference type="ARBA" id="ARBA00023015"/>
    </source>
</evidence>
<dbReference type="SUPFAM" id="SSF109640">
    <property type="entry name" value="KRAB domain (Kruppel-associated box)"/>
    <property type="match status" value="2"/>
</dbReference>
<keyword evidence="7" id="KW-0805">Transcription regulation</keyword>
<dbReference type="GO" id="GO:0005667">
    <property type="term" value="C:transcription regulator complex"/>
    <property type="evidence" value="ECO:0007669"/>
    <property type="project" value="TreeGrafter"/>
</dbReference>
<feature type="region of interest" description="Disordered" evidence="12">
    <location>
        <begin position="80"/>
        <end position="127"/>
    </location>
</feature>
<dbReference type="FunFam" id="3.30.160.60:FF:000557">
    <property type="entry name" value="zinc finger and SCAN domain-containing protein 29"/>
    <property type="match status" value="1"/>
</dbReference>
<dbReference type="CDD" id="cd07765">
    <property type="entry name" value="KRAB_A-box"/>
    <property type="match status" value="2"/>
</dbReference>
<keyword evidence="9" id="KW-0804">Transcription</keyword>
<dbReference type="FunFam" id="3.30.160.60:FF:002226">
    <property type="entry name" value="Zinc finger protein 764"/>
    <property type="match status" value="1"/>
</dbReference>
<proteinExistence type="inferred from homology"/>
<feature type="domain" description="C2H2-type" evidence="13">
    <location>
        <begin position="758"/>
        <end position="780"/>
    </location>
</feature>
<keyword evidence="5 11" id="KW-0863">Zinc-finger</keyword>
<dbReference type="Pfam" id="PF00096">
    <property type="entry name" value="zf-C2H2"/>
    <property type="match status" value="8"/>
</dbReference>
<dbReference type="GO" id="GO:0000785">
    <property type="term" value="C:chromatin"/>
    <property type="evidence" value="ECO:0007669"/>
    <property type="project" value="TreeGrafter"/>
</dbReference>
<feature type="region of interest" description="Disordered" evidence="12">
    <location>
        <begin position="232"/>
        <end position="251"/>
    </location>
</feature>
<evidence type="ECO:0000256" key="3">
    <source>
        <dbReference type="ARBA" id="ARBA00022723"/>
    </source>
</evidence>
<dbReference type="GeneID" id="101356157"/>
<feature type="region of interest" description="Disordered" evidence="12">
    <location>
        <begin position="384"/>
        <end position="413"/>
    </location>
</feature>
<feature type="domain" description="KRAB" evidence="14">
    <location>
        <begin position="26"/>
        <end position="97"/>
    </location>
</feature>
<feature type="domain" description="C2H2-type" evidence="13">
    <location>
        <begin position="590"/>
        <end position="617"/>
    </location>
</feature>
<evidence type="ECO:0000256" key="12">
    <source>
        <dbReference type="SAM" id="MobiDB-lite"/>
    </source>
</evidence>
<feature type="domain" description="C2H2-type" evidence="13">
    <location>
        <begin position="730"/>
        <end position="757"/>
    </location>
</feature>
<feature type="domain" description="C2H2-type" evidence="13">
    <location>
        <begin position="702"/>
        <end position="729"/>
    </location>
</feature>
<dbReference type="PROSITE" id="PS00028">
    <property type="entry name" value="ZINC_FINGER_C2H2_1"/>
    <property type="match status" value="9"/>
</dbReference>
<dbReference type="InterPro" id="IPR013087">
    <property type="entry name" value="Znf_C2H2_type"/>
</dbReference>
<dbReference type="Pfam" id="PF01352">
    <property type="entry name" value="KRAB"/>
    <property type="match status" value="2"/>
</dbReference>
<dbReference type="PROSITE" id="PS50157">
    <property type="entry name" value="ZINC_FINGER_C2H2_2"/>
    <property type="match status" value="9"/>
</dbReference>
<feature type="compositionally biased region" description="Basic and acidic residues" evidence="12">
    <location>
        <begin position="384"/>
        <end position="398"/>
    </location>
</feature>
<keyword evidence="10" id="KW-0539">Nucleus</keyword>
<dbReference type="InterPro" id="IPR036236">
    <property type="entry name" value="Znf_C2H2_sf"/>
</dbReference>
<dbReference type="InterPro" id="IPR036051">
    <property type="entry name" value="KRAB_dom_sf"/>
</dbReference>